<comment type="caution">
    <text evidence="2">The sequence shown here is derived from an EMBL/GenBank/DDBJ whole genome shotgun (WGS) entry which is preliminary data.</text>
</comment>
<dbReference type="EMBL" id="RCHS01003789">
    <property type="protein sequence ID" value="RMX39720.1"/>
    <property type="molecule type" value="Genomic_DNA"/>
</dbReference>
<gene>
    <name evidence="2" type="ORF">pdam_00008043</name>
</gene>
<reference evidence="2 3" key="1">
    <citation type="journal article" date="2018" name="Sci. Rep.">
        <title>Comparative analysis of the Pocillopora damicornis genome highlights role of immune system in coral evolution.</title>
        <authorList>
            <person name="Cunning R."/>
            <person name="Bay R.A."/>
            <person name="Gillette P."/>
            <person name="Baker A.C."/>
            <person name="Traylor-Knowles N."/>
        </authorList>
    </citation>
    <scope>NUCLEOTIDE SEQUENCE [LARGE SCALE GENOMIC DNA]</scope>
    <source>
        <strain evidence="2">RSMAS</strain>
        <tissue evidence="2">Whole animal</tissue>
    </source>
</reference>
<proteinExistence type="predicted"/>
<accession>A0A3M6TEB9</accession>
<dbReference type="Proteomes" id="UP000275408">
    <property type="component" value="Unassembled WGS sequence"/>
</dbReference>
<sequence>MASNVPHASAMEEGEGAANRKRDGRKFKEAKGIRKWHCVKSLAQQEKLMARNRSCYCVSFIVKDEGNCVNKAWLDNRKEVTSEGVEELDNKYTDDYQFTALRGEQVIKGNFYLKDNIHDTTFTLDVKRLVVVYAATVCHICGELPAKKKGRKTVYTLPS</sequence>
<dbReference type="AlphaFoldDB" id="A0A3M6TEB9"/>
<evidence type="ECO:0000256" key="1">
    <source>
        <dbReference type="SAM" id="MobiDB-lite"/>
    </source>
</evidence>
<evidence type="ECO:0000313" key="2">
    <source>
        <dbReference type="EMBL" id="RMX39720.1"/>
    </source>
</evidence>
<organism evidence="2 3">
    <name type="scientific">Pocillopora damicornis</name>
    <name type="common">Cauliflower coral</name>
    <name type="synonym">Millepora damicornis</name>
    <dbReference type="NCBI Taxonomy" id="46731"/>
    <lineage>
        <taxon>Eukaryota</taxon>
        <taxon>Metazoa</taxon>
        <taxon>Cnidaria</taxon>
        <taxon>Anthozoa</taxon>
        <taxon>Hexacorallia</taxon>
        <taxon>Scleractinia</taxon>
        <taxon>Astrocoeniina</taxon>
        <taxon>Pocilloporidae</taxon>
        <taxon>Pocillopora</taxon>
    </lineage>
</organism>
<feature type="region of interest" description="Disordered" evidence="1">
    <location>
        <begin position="1"/>
        <end position="24"/>
    </location>
</feature>
<protein>
    <submittedName>
        <fullName evidence="2">Uncharacterized protein</fullName>
    </submittedName>
</protein>
<keyword evidence="3" id="KW-1185">Reference proteome</keyword>
<name>A0A3M6TEB9_POCDA</name>
<evidence type="ECO:0000313" key="3">
    <source>
        <dbReference type="Proteomes" id="UP000275408"/>
    </source>
</evidence>